<organism evidence="1 2">
    <name type="scientific">Allomeiothermus silvanus (strain ATCC 700542 / DSM 9946 / NBRC 106475 / NCIMB 13440 / VI-R2)</name>
    <name type="common">Thermus silvanus</name>
    <dbReference type="NCBI Taxonomy" id="526227"/>
    <lineage>
        <taxon>Bacteria</taxon>
        <taxon>Thermotogati</taxon>
        <taxon>Deinococcota</taxon>
        <taxon>Deinococci</taxon>
        <taxon>Thermales</taxon>
        <taxon>Thermaceae</taxon>
        <taxon>Allomeiothermus</taxon>
    </lineage>
</organism>
<dbReference type="Proteomes" id="UP000001916">
    <property type="component" value="Chromosome"/>
</dbReference>
<evidence type="ECO:0000313" key="2">
    <source>
        <dbReference type="Proteomes" id="UP000001916"/>
    </source>
</evidence>
<dbReference type="Gene3D" id="2.60.40.10">
    <property type="entry name" value="Immunoglobulins"/>
    <property type="match status" value="1"/>
</dbReference>
<gene>
    <name evidence="1" type="ordered locus">Mesil_0240</name>
</gene>
<dbReference type="STRING" id="526227.Mesil_0240"/>
<dbReference type="KEGG" id="msv:Mesil_0240"/>
<dbReference type="RefSeq" id="WP_013156791.1">
    <property type="nucleotide sequence ID" value="NC_014212.1"/>
</dbReference>
<accession>D7BHE6</accession>
<dbReference type="eggNOG" id="COG3828">
    <property type="taxonomic scope" value="Bacteria"/>
</dbReference>
<evidence type="ECO:0000313" key="1">
    <source>
        <dbReference type="EMBL" id="ADH62184.1"/>
    </source>
</evidence>
<dbReference type="HOGENOM" id="CLU_362396_0_0_0"/>
<proteinExistence type="predicted"/>
<dbReference type="EMBL" id="CP002042">
    <property type="protein sequence ID" value="ADH62184.1"/>
    <property type="molecule type" value="Genomic_DNA"/>
</dbReference>
<keyword evidence="2" id="KW-1185">Reference proteome</keyword>
<name>D7BHE6_ALLS1</name>
<dbReference type="AlphaFoldDB" id="D7BHE6"/>
<sequence length="649" mass="71601">MRRNAYISVSILLAIVVLLIVVAFAQGGDRTRPTLTLSNPPSGTNVTVGNVTVSGEASDDTGVTRLTYRLGANPEQEVKITPGTKIEFGFTINLKPGHNVIILSAYDAAGNRTSSTVTVSYTAAAALPLPGAWPSPTGAPPTLLQAYWINHYVTATDSQVEVKYMQYRPRQFDAGISLIRRAAEQSFAESRLDDPGPYRGWDVLILPGGGTYTGSTGKNLLELYLNRTARVGLVWYGNPDDLPSWMPNQGWTRGVDVKVDGKSYPVFLRTMGAGQQFLGGIERKSGRVYTVLLAEKDSKPSSPPPVPAGLEVPKPNTACPDWVHDQYMVKGFDGKMYRTWHPQIDPVYWCYFGHEHGSDPRMFAAFDKIAPAFGYVSQKANADEPHTGFKLFAYDDNQGHSWLIQFHIGTGGKGRLCTRFHEYNVWVANRQSGELLADLHFMTDTGPALNASATGTPDDPGKANTTRYKPEGCPDNLSIPMNNDQGRRRIPQIDRNGYETWQPSLPSTLGLFGGRGYNTDNPQTRCSTETDAQGNPTCNEVIKTKSDYDWGENRWFIIAEADANKGFGIDASTALATGVFYTDPKGLELRKPIDPDAVHQYIKPGLNIVHITGERWIPYDPWWVQYRAVPSGKVFFSGHNLEDSLRQPN</sequence>
<dbReference type="InterPro" id="IPR013783">
    <property type="entry name" value="Ig-like_fold"/>
</dbReference>
<dbReference type="OrthoDB" id="26559at2"/>
<protein>
    <submittedName>
        <fullName evidence="1">Uncharacterized protein</fullName>
    </submittedName>
</protein>
<dbReference type="Pfam" id="PF17957">
    <property type="entry name" value="Big_7"/>
    <property type="match status" value="1"/>
</dbReference>
<reference evidence="1 2" key="1">
    <citation type="journal article" date="2010" name="Stand. Genomic Sci.">
        <title>Complete genome sequence of Meiothermus silvanus type strain (VI-R2).</title>
        <authorList>
            <person name="Sikorski J."/>
            <person name="Tindall B.J."/>
            <person name="Lowry S."/>
            <person name="Lucas S."/>
            <person name="Nolan M."/>
            <person name="Copeland A."/>
            <person name="Glavina Del Rio T."/>
            <person name="Tice H."/>
            <person name="Cheng J.F."/>
            <person name="Han C."/>
            <person name="Pitluck S."/>
            <person name="Liolios K."/>
            <person name="Ivanova N."/>
            <person name="Mavromatis K."/>
            <person name="Mikhailova N."/>
            <person name="Pati A."/>
            <person name="Goodwin L."/>
            <person name="Chen A."/>
            <person name="Palaniappan K."/>
            <person name="Land M."/>
            <person name="Hauser L."/>
            <person name="Chang Y.J."/>
            <person name="Jeffries C.D."/>
            <person name="Rohde M."/>
            <person name="Goker M."/>
            <person name="Woyke T."/>
            <person name="Bristow J."/>
            <person name="Eisen J.A."/>
            <person name="Markowitz V."/>
            <person name="Hugenholtz P."/>
            <person name="Kyrpides N.C."/>
            <person name="Klenk H.P."/>
            <person name="Lapidus A."/>
        </authorList>
    </citation>
    <scope>NUCLEOTIDE SEQUENCE [LARGE SCALE GENOMIC DNA]</scope>
    <source>
        <strain evidence="2">ATCC 700542 / DSM 9946 / VI-R2</strain>
    </source>
</reference>